<dbReference type="AlphaFoldDB" id="A0A382YZS6"/>
<gene>
    <name evidence="1" type="ORF">METZ01_LOCUS441628</name>
</gene>
<sequence>MFVKICGLSSADAVEAATSAGVNA</sequence>
<organism evidence="1">
    <name type="scientific">marine metagenome</name>
    <dbReference type="NCBI Taxonomy" id="408172"/>
    <lineage>
        <taxon>unclassified sequences</taxon>
        <taxon>metagenomes</taxon>
        <taxon>ecological metagenomes</taxon>
    </lineage>
</organism>
<protein>
    <submittedName>
        <fullName evidence="1">Uncharacterized protein</fullName>
    </submittedName>
</protein>
<accession>A0A382YZS6</accession>
<reference evidence="1" key="1">
    <citation type="submission" date="2018-05" db="EMBL/GenBank/DDBJ databases">
        <authorList>
            <person name="Lanie J.A."/>
            <person name="Ng W.-L."/>
            <person name="Kazmierczak K.M."/>
            <person name="Andrzejewski T.M."/>
            <person name="Davidsen T.M."/>
            <person name="Wayne K.J."/>
            <person name="Tettelin H."/>
            <person name="Glass J.I."/>
            <person name="Rusch D."/>
            <person name="Podicherti R."/>
            <person name="Tsui H.-C.T."/>
            <person name="Winkler M.E."/>
        </authorList>
    </citation>
    <scope>NUCLEOTIDE SEQUENCE</scope>
</reference>
<proteinExistence type="predicted"/>
<evidence type="ECO:0000313" key="1">
    <source>
        <dbReference type="EMBL" id="SVD88774.1"/>
    </source>
</evidence>
<name>A0A382YZS6_9ZZZZ</name>
<feature type="non-terminal residue" evidence="1">
    <location>
        <position position="24"/>
    </location>
</feature>
<dbReference type="EMBL" id="UINC01179870">
    <property type="protein sequence ID" value="SVD88774.1"/>
    <property type="molecule type" value="Genomic_DNA"/>
</dbReference>